<dbReference type="InParanoid" id="G2Y895"/>
<sequence>MQPTGEGVSVKRISRASRQKHVKTSQHHVNIRAIHSARIHPRSLWTGEVGRDARVLVRWV</sequence>
<feature type="compositionally biased region" description="Basic residues" evidence="1">
    <location>
        <begin position="12"/>
        <end position="28"/>
    </location>
</feature>
<evidence type="ECO:0000313" key="2">
    <source>
        <dbReference type="EMBL" id="CCD48823.1"/>
    </source>
</evidence>
<gene>
    <name evidence="2" type="ORF">BofuT4_uP034650.1</name>
</gene>
<protein>
    <submittedName>
        <fullName evidence="2">Uncharacterized protein</fullName>
    </submittedName>
</protein>
<dbReference type="EMBL" id="FQ790296">
    <property type="protein sequence ID" value="CCD48823.1"/>
    <property type="molecule type" value="Genomic_DNA"/>
</dbReference>
<organism evidence="2 3">
    <name type="scientific">Botryotinia fuckeliana (strain T4)</name>
    <name type="common">Noble rot fungus</name>
    <name type="synonym">Botrytis cinerea</name>
    <dbReference type="NCBI Taxonomy" id="999810"/>
    <lineage>
        <taxon>Eukaryota</taxon>
        <taxon>Fungi</taxon>
        <taxon>Dikarya</taxon>
        <taxon>Ascomycota</taxon>
        <taxon>Pezizomycotina</taxon>
        <taxon>Leotiomycetes</taxon>
        <taxon>Helotiales</taxon>
        <taxon>Sclerotiniaceae</taxon>
        <taxon>Botrytis</taxon>
    </lineage>
</organism>
<evidence type="ECO:0000313" key="3">
    <source>
        <dbReference type="Proteomes" id="UP000008177"/>
    </source>
</evidence>
<reference evidence="3" key="1">
    <citation type="journal article" date="2011" name="PLoS Genet.">
        <title>Genomic analysis of the necrotrophic fungal pathogens Sclerotinia sclerotiorum and Botrytis cinerea.</title>
        <authorList>
            <person name="Amselem J."/>
            <person name="Cuomo C.A."/>
            <person name="van Kan J.A."/>
            <person name="Viaud M."/>
            <person name="Benito E.P."/>
            <person name="Couloux A."/>
            <person name="Coutinho P.M."/>
            <person name="de Vries R.P."/>
            <person name="Dyer P.S."/>
            <person name="Fillinger S."/>
            <person name="Fournier E."/>
            <person name="Gout L."/>
            <person name="Hahn M."/>
            <person name="Kohn L."/>
            <person name="Lapalu N."/>
            <person name="Plummer K.M."/>
            <person name="Pradier J.M."/>
            <person name="Quevillon E."/>
            <person name="Sharon A."/>
            <person name="Simon A."/>
            <person name="ten Have A."/>
            <person name="Tudzynski B."/>
            <person name="Tudzynski P."/>
            <person name="Wincker P."/>
            <person name="Andrew M."/>
            <person name="Anthouard V."/>
            <person name="Beever R.E."/>
            <person name="Beffa R."/>
            <person name="Benoit I."/>
            <person name="Bouzid O."/>
            <person name="Brault B."/>
            <person name="Chen Z."/>
            <person name="Choquer M."/>
            <person name="Collemare J."/>
            <person name="Cotton P."/>
            <person name="Danchin E.G."/>
            <person name="Da Silva C."/>
            <person name="Gautier A."/>
            <person name="Giraud C."/>
            <person name="Giraud T."/>
            <person name="Gonzalez C."/>
            <person name="Grossetete S."/>
            <person name="Guldener U."/>
            <person name="Henrissat B."/>
            <person name="Howlett B.J."/>
            <person name="Kodira C."/>
            <person name="Kretschmer M."/>
            <person name="Lappartient A."/>
            <person name="Leroch M."/>
            <person name="Levis C."/>
            <person name="Mauceli E."/>
            <person name="Neuveglise C."/>
            <person name="Oeser B."/>
            <person name="Pearson M."/>
            <person name="Poulain J."/>
            <person name="Poussereau N."/>
            <person name="Quesneville H."/>
            <person name="Rascle C."/>
            <person name="Schumacher J."/>
            <person name="Segurens B."/>
            <person name="Sexton A."/>
            <person name="Silva E."/>
            <person name="Sirven C."/>
            <person name="Soanes D.M."/>
            <person name="Talbot N.J."/>
            <person name="Templeton M."/>
            <person name="Yandava C."/>
            <person name="Yarden O."/>
            <person name="Zeng Q."/>
            <person name="Rollins J.A."/>
            <person name="Lebrun M.H."/>
            <person name="Dickman M."/>
        </authorList>
    </citation>
    <scope>NUCLEOTIDE SEQUENCE [LARGE SCALE GENOMIC DNA]</scope>
    <source>
        <strain evidence="3">T4</strain>
    </source>
</reference>
<dbReference type="Proteomes" id="UP000008177">
    <property type="component" value="Unplaced contigs"/>
</dbReference>
<evidence type="ECO:0000256" key="1">
    <source>
        <dbReference type="SAM" id="MobiDB-lite"/>
    </source>
</evidence>
<dbReference type="AlphaFoldDB" id="G2Y895"/>
<feature type="region of interest" description="Disordered" evidence="1">
    <location>
        <begin position="1"/>
        <end position="28"/>
    </location>
</feature>
<proteinExistence type="predicted"/>
<dbReference type="HOGENOM" id="CLU_2941449_0_0_1"/>
<name>G2Y895_BOTF4</name>
<accession>G2Y895</accession>